<evidence type="ECO:0000313" key="11">
    <source>
        <dbReference type="EMBL" id="CCO15397.1"/>
    </source>
</evidence>
<dbReference type="RefSeq" id="XP_007513960.1">
    <property type="nucleotide sequence ID" value="XM_007513898.1"/>
</dbReference>
<feature type="domain" description="Peptidase M16 C-terminal" evidence="10">
    <location>
        <begin position="356"/>
        <end position="533"/>
    </location>
</feature>
<dbReference type="OrthoDB" id="10251424at2759"/>
<accession>K8EBU0</accession>
<keyword evidence="5" id="KW-0862">Zinc</keyword>
<dbReference type="InterPro" id="IPR011249">
    <property type="entry name" value="Metalloenz_LuxS/M16"/>
</dbReference>
<dbReference type="InterPro" id="IPR007863">
    <property type="entry name" value="Peptidase_M16_C"/>
</dbReference>
<dbReference type="GO" id="GO:0006508">
    <property type="term" value="P:proteolysis"/>
    <property type="evidence" value="ECO:0007669"/>
    <property type="project" value="UniProtKB-KW"/>
</dbReference>
<feature type="domain" description="Peptidase M16 C-terminal" evidence="10">
    <location>
        <begin position="843"/>
        <end position="1056"/>
    </location>
</feature>
<evidence type="ECO:0000256" key="1">
    <source>
        <dbReference type="ARBA" id="ARBA00007261"/>
    </source>
</evidence>
<dbReference type="Pfam" id="PF05193">
    <property type="entry name" value="Peptidase_M16_C"/>
    <property type="match status" value="2"/>
</dbReference>
<evidence type="ECO:0000256" key="2">
    <source>
        <dbReference type="ARBA" id="ARBA00022670"/>
    </source>
</evidence>
<dbReference type="PANTHER" id="PTHR43690:SF34">
    <property type="entry name" value="ZINC PROTEASE PQQL-LIKE"/>
    <property type="match status" value="1"/>
</dbReference>
<dbReference type="PROSITE" id="PS00143">
    <property type="entry name" value="INSULINASE"/>
    <property type="match status" value="1"/>
</dbReference>
<evidence type="ECO:0000313" key="12">
    <source>
        <dbReference type="Proteomes" id="UP000198341"/>
    </source>
</evidence>
<dbReference type="GO" id="GO:0046872">
    <property type="term" value="F:metal ion binding"/>
    <property type="evidence" value="ECO:0007669"/>
    <property type="project" value="UniProtKB-KW"/>
</dbReference>
<evidence type="ECO:0000259" key="9">
    <source>
        <dbReference type="Pfam" id="PF00675"/>
    </source>
</evidence>
<feature type="compositionally biased region" description="Low complexity" evidence="8">
    <location>
        <begin position="45"/>
        <end position="55"/>
    </location>
</feature>
<dbReference type="Proteomes" id="UP000198341">
    <property type="component" value="Chromosome 3"/>
</dbReference>
<evidence type="ECO:0000256" key="3">
    <source>
        <dbReference type="ARBA" id="ARBA00022723"/>
    </source>
</evidence>
<dbReference type="KEGG" id="bpg:Bathy03g04110"/>
<dbReference type="eggNOG" id="KOG0959">
    <property type="taxonomic scope" value="Eukaryota"/>
</dbReference>
<proteinExistence type="inferred from homology"/>
<evidence type="ECO:0000259" key="10">
    <source>
        <dbReference type="Pfam" id="PF05193"/>
    </source>
</evidence>
<dbReference type="GO" id="GO:0004222">
    <property type="term" value="F:metalloendopeptidase activity"/>
    <property type="evidence" value="ECO:0007669"/>
    <property type="project" value="InterPro"/>
</dbReference>
<evidence type="ECO:0000256" key="5">
    <source>
        <dbReference type="ARBA" id="ARBA00022833"/>
    </source>
</evidence>
<keyword evidence="6" id="KW-0482">Metalloprotease</keyword>
<gene>
    <name evidence="11" type="ORF">Bathy03g04110</name>
</gene>
<feature type="compositionally biased region" description="Pro residues" evidence="8">
    <location>
        <begin position="56"/>
        <end position="78"/>
    </location>
</feature>
<dbReference type="SUPFAM" id="SSF63411">
    <property type="entry name" value="LuxS/MPP-like metallohydrolase"/>
    <property type="match status" value="4"/>
</dbReference>
<dbReference type="InterPro" id="IPR011765">
    <property type="entry name" value="Pept_M16_N"/>
</dbReference>
<dbReference type="Pfam" id="PF00675">
    <property type="entry name" value="Peptidase_M16"/>
    <property type="match status" value="1"/>
</dbReference>
<dbReference type="STRING" id="41875.K8EBU0"/>
<evidence type="ECO:0000256" key="8">
    <source>
        <dbReference type="SAM" id="MobiDB-lite"/>
    </source>
</evidence>
<dbReference type="InterPro" id="IPR001431">
    <property type="entry name" value="Pept_M16_Zn_BS"/>
</dbReference>
<evidence type="ECO:0000256" key="4">
    <source>
        <dbReference type="ARBA" id="ARBA00022801"/>
    </source>
</evidence>
<keyword evidence="4" id="KW-0378">Hydrolase</keyword>
<feature type="region of interest" description="Disordered" evidence="8">
    <location>
        <begin position="1"/>
        <end position="140"/>
    </location>
</feature>
<feature type="compositionally biased region" description="Low complexity" evidence="8">
    <location>
        <begin position="81"/>
        <end position="96"/>
    </location>
</feature>
<sequence>MNANAPAFVPWGGGSRKEVEEEEKEERGGGSTTTTSQNRLGKVESSSSSSAFSIHAPPPPPMAPPPPPPPPRSPPPPSLVNNNNESISTTTSTLFSPSPPRKLSQDVLTKSGSYSRDDDESEESSSRAGRMMTPTKKKEDANAIPKYDLEKHFKTVLPLGPPLKREEDEATGALDKLGVEEGRLPNGLRYFVGQCKKPEKRAALALAVDVGSVFENEEERGVAHIVEHLAFRATTSYETFQIVNFLESVGAAFGACQNAYTSSDETVFELTVPIDDMNVLEESLKIFSEFARGVRISDEDVDNERGAVLEEWRSGRDARGRAAQAYWEALCEGSLYADRSPIGTEEVIRKAPGEIFRNFYHKWYRPENMAVIVTGDFEDVGVVKEKIIRLFSPLAPAEHVPAPPKFIRPTFPEHAKPRVCCHVDRELSNTVVNATFHVEQKPIATPEDFFKQTVQECYQLCLDNRLYKLMRRPKPNFFSAGIASEHLSRTSALLSVQMTCEASKVKDALESVLTEVSRARLFGFSAQELRIAKLNQIADMEQLYVERDQTYCTDARDELVQHFLRGDMVIGAGLEASLAIACIEKVTLEDVFQYAQEVSVSKSCMIRLQEGRKKTNEDDLREAVNRVAEKERRGEIEENSETFVVPERLMADPQPLKEGESAIASTRTHSISDVTEVVLKNGIKIALKSTNFLDDQVLMRVVARGGLSEVPKEKYKDAIFAGTVARELGVFGYRPEVFSDAMAGKRVDVVPNIGTYKRSIVGETSPDHIDVLLQCTHLIFSNNVENQCNEDDLEVLREIQRELVKNAKRDPMKVFAEIKRALTYGNSYLSEPITLKTLAKMDAEKACRYFNECFVDPSHFTMVLVGAFDIEKILPLLEKYIGSIPRPIDSKEKLSRVTPAPFEFPKKTVSKRVRLKMIENQGVASLTFPVMIENPDAKLKQAAIAKGEDFNGPTLAGSQVIVRSKFLTVISAAIIERRLLARLRFERGEIYSCAANTSFAYQDPNAANGESYRGDIMVVFACDPKSGEKLSKVALEEIEQLISEGPTEEDCQTAKEVELRSIQEHKEENSFWVSYVDAMFTSQLLPVLNGDIDKMYVNTEQIRGDVLETLSPTIIREHLAKTLAVERRVNVVLIPQRPLFLRLIAPNMDDIKGFFEWPETFGEACGKLALLGGVAGAYFAYAKSKENKKDK</sequence>
<dbReference type="EMBL" id="FO082276">
    <property type="protein sequence ID" value="CCO15397.1"/>
    <property type="molecule type" value="Genomic_DNA"/>
</dbReference>
<dbReference type="Gene3D" id="3.30.830.10">
    <property type="entry name" value="Metalloenzyme, LuxS/M16 peptidase-like"/>
    <property type="match status" value="4"/>
</dbReference>
<dbReference type="AlphaFoldDB" id="K8EBU0"/>
<protein>
    <submittedName>
        <fullName evidence="11">Uncharacterized protein</fullName>
    </submittedName>
</protein>
<evidence type="ECO:0000256" key="6">
    <source>
        <dbReference type="ARBA" id="ARBA00023049"/>
    </source>
</evidence>
<keyword evidence="2" id="KW-0645">Protease</keyword>
<keyword evidence="12" id="KW-1185">Reference proteome</keyword>
<reference evidence="11 12" key="1">
    <citation type="submission" date="2011-10" db="EMBL/GenBank/DDBJ databases">
        <authorList>
            <person name="Genoscope - CEA"/>
        </authorList>
    </citation>
    <scope>NUCLEOTIDE SEQUENCE [LARGE SCALE GENOMIC DNA]</scope>
    <source>
        <strain evidence="11 12">RCC 1105</strain>
    </source>
</reference>
<dbReference type="MEROPS" id="M16.A03"/>
<name>K8EBU0_9CHLO</name>
<dbReference type="InterPro" id="IPR050626">
    <property type="entry name" value="Peptidase_M16"/>
</dbReference>
<organism evidence="11 12">
    <name type="scientific">Bathycoccus prasinos</name>
    <dbReference type="NCBI Taxonomy" id="41875"/>
    <lineage>
        <taxon>Eukaryota</taxon>
        <taxon>Viridiplantae</taxon>
        <taxon>Chlorophyta</taxon>
        <taxon>Mamiellophyceae</taxon>
        <taxon>Mamiellales</taxon>
        <taxon>Bathycoccaceae</taxon>
        <taxon>Bathycoccus</taxon>
    </lineage>
</organism>
<feature type="domain" description="Peptidase M16 N-terminal" evidence="9">
    <location>
        <begin position="196"/>
        <end position="312"/>
    </location>
</feature>
<dbReference type="PANTHER" id="PTHR43690">
    <property type="entry name" value="NARDILYSIN"/>
    <property type="match status" value="1"/>
</dbReference>
<keyword evidence="3" id="KW-0479">Metal-binding</keyword>
<comment type="similarity">
    <text evidence="1 7">Belongs to the peptidase M16 family.</text>
</comment>
<dbReference type="GeneID" id="19016948"/>
<evidence type="ECO:0000256" key="7">
    <source>
        <dbReference type="RuleBase" id="RU004447"/>
    </source>
</evidence>